<keyword evidence="2 3" id="KW-0040">ANK repeat</keyword>
<evidence type="ECO:0000313" key="6">
    <source>
        <dbReference type="Proteomes" id="UP000695562"/>
    </source>
</evidence>
<sequence>MSSEKANELNWAVKNGDLQGVHTLIESESSLVSYQDANGRSPCHWAADFGQAKVLEYLVSKGAKFDEKDNYGITPLLASVYEGHVDVVAFLVKKGASKSVKGPDGSTPFEAAEKPEIKNLLK</sequence>
<dbReference type="PANTHER" id="PTHR24171:SF8">
    <property type="entry name" value="BRCA1-ASSOCIATED RING DOMAIN PROTEIN 1"/>
    <property type="match status" value="1"/>
</dbReference>
<evidence type="ECO:0000256" key="4">
    <source>
        <dbReference type="SAM" id="MobiDB-lite"/>
    </source>
</evidence>
<gene>
    <name evidence="5" type="ORF">CYY_005421</name>
</gene>
<dbReference type="PROSITE" id="PS50088">
    <property type="entry name" value="ANK_REPEAT"/>
    <property type="match status" value="2"/>
</dbReference>
<dbReference type="Pfam" id="PF12796">
    <property type="entry name" value="Ank_2"/>
    <property type="match status" value="1"/>
</dbReference>
<dbReference type="AlphaFoldDB" id="A0A8J4V6V3"/>
<dbReference type="GO" id="GO:0085020">
    <property type="term" value="P:protein K6-linked ubiquitination"/>
    <property type="evidence" value="ECO:0007669"/>
    <property type="project" value="TreeGrafter"/>
</dbReference>
<comment type="caution">
    <text evidence="5">The sequence shown here is derived from an EMBL/GenBank/DDBJ whole genome shotgun (WGS) entry which is preliminary data.</text>
</comment>
<dbReference type="GO" id="GO:0004842">
    <property type="term" value="F:ubiquitin-protein transferase activity"/>
    <property type="evidence" value="ECO:0007669"/>
    <property type="project" value="TreeGrafter"/>
</dbReference>
<proteinExistence type="predicted"/>
<dbReference type="EMBL" id="AJWJ01000216">
    <property type="protein sequence ID" value="KAF2073259.1"/>
    <property type="molecule type" value="Genomic_DNA"/>
</dbReference>
<evidence type="ECO:0000313" key="5">
    <source>
        <dbReference type="EMBL" id="KAF2073259.1"/>
    </source>
</evidence>
<dbReference type="SMART" id="SM00248">
    <property type="entry name" value="ANK"/>
    <property type="match status" value="3"/>
</dbReference>
<dbReference type="OrthoDB" id="5946465at2759"/>
<protein>
    <recommendedName>
        <fullName evidence="7">Myotrophin</fullName>
    </recommendedName>
</protein>
<dbReference type="InterPro" id="IPR002110">
    <property type="entry name" value="Ankyrin_rpt"/>
</dbReference>
<name>A0A8J4V6V3_9MYCE</name>
<dbReference type="Proteomes" id="UP000695562">
    <property type="component" value="Unassembled WGS sequence"/>
</dbReference>
<evidence type="ECO:0000256" key="1">
    <source>
        <dbReference type="ARBA" id="ARBA00022737"/>
    </source>
</evidence>
<evidence type="ECO:0008006" key="7">
    <source>
        <dbReference type="Google" id="ProtNLM"/>
    </source>
</evidence>
<feature type="region of interest" description="Disordered" evidence="4">
    <location>
        <begin position="97"/>
        <end position="122"/>
    </location>
</feature>
<dbReference type="SUPFAM" id="SSF48403">
    <property type="entry name" value="Ankyrin repeat"/>
    <property type="match status" value="1"/>
</dbReference>
<dbReference type="PANTHER" id="PTHR24171">
    <property type="entry name" value="ANKYRIN REPEAT DOMAIN-CONTAINING PROTEIN 39-RELATED"/>
    <property type="match status" value="1"/>
</dbReference>
<evidence type="ECO:0000256" key="2">
    <source>
        <dbReference type="ARBA" id="ARBA00023043"/>
    </source>
</evidence>
<feature type="repeat" description="ANK" evidence="3">
    <location>
        <begin position="38"/>
        <end position="70"/>
    </location>
</feature>
<organism evidence="5 6">
    <name type="scientific">Polysphondylium violaceum</name>
    <dbReference type="NCBI Taxonomy" id="133409"/>
    <lineage>
        <taxon>Eukaryota</taxon>
        <taxon>Amoebozoa</taxon>
        <taxon>Evosea</taxon>
        <taxon>Eumycetozoa</taxon>
        <taxon>Dictyostelia</taxon>
        <taxon>Dictyosteliales</taxon>
        <taxon>Dictyosteliaceae</taxon>
        <taxon>Polysphondylium</taxon>
    </lineage>
</organism>
<evidence type="ECO:0000256" key="3">
    <source>
        <dbReference type="PROSITE-ProRule" id="PRU00023"/>
    </source>
</evidence>
<accession>A0A8J4V6V3</accession>
<dbReference type="Gene3D" id="1.25.40.20">
    <property type="entry name" value="Ankyrin repeat-containing domain"/>
    <property type="match status" value="1"/>
</dbReference>
<feature type="repeat" description="ANK" evidence="3">
    <location>
        <begin position="71"/>
        <end position="103"/>
    </location>
</feature>
<dbReference type="PROSITE" id="PS50297">
    <property type="entry name" value="ANK_REP_REGION"/>
    <property type="match status" value="2"/>
</dbReference>
<keyword evidence="1" id="KW-0677">Repeat</keyword>
<dbReference type="InterPro" id="IPR036770">
    <property type="entry name" value="Ankyrin_rpt-contain_sf"/>
</dbReference>
<feature type="compositionally biased region" description="Basic and acidic residues" evidence="4">
    <location>
        <begin position="111"/>
        <end position="122"/>
    </location>
</feature>
<reference evidence="5" key="1">
    <citation type="submission" date="2020-01" db="EMBL/GenBank/DDBJ databases">
        <title>Development of genomics and gene disruption for Polysphondylium violaceum indicates a role for the polyketide synthase stlB in stalk morphogenesis.</title>
        <authorList>
            <person name="Narita B."/>
            <person name="Kawabe Y."/>
            <person name="Kin K."/>
            <person name="Saito T."/>
            <person name="Gibbs R."/>
            <person name="Kuspa A."/>
            <person name="Muzny D."/>
            <person name="Queller D."/>
            <person name="Richards S."/>
            <person name="Strassman J."/>
            <person name="Sucgang R."/>
            <person name="Worley K."/>
            <person name="Schaap P."/>
        </authorList>
    </citation>
    <scope>NUCLEOTIDE SEQUENCE</scope>
    <source>
        <strain evidence="5">QSvi11</strain>
    </source>
</reference>
<keyword evidence="6" id="KW-1185">Reference proteome</keyword>